<dbReference type="Proteomes" id="UP000244929">
    <property type="component" value="Chromosome"/>
</dbReference>
<organism evidence="2 3">
    <name type="scientific">Flavobacterium album</name>
    <dbReference type="NCBI Taxonomy" id="2175091"/>
    <lineage>
        <taxon>Bacteria</taxon>
        <taxon>Pseudomonadati</taxon>
        <taxon>Bacteroidota</taxon>
        <taxon>Flavobacteriia</taxon>
        <taxon>Flavobacteriales</taxon>
        <taxon>Flavobacteriaceae</taxon>
        <taxon>Flavobacterium</taxon>
    </lineage>
</organism>
<dbReference type="InterPro" id="IPR016032">
    <property type="entry name" value="Sig_transdc_resp-reg_C-effctor"/>
</dbReference>
<keyword evidence="1" id="KW-0472">Membrane</keyword>
<protein>
    <submittedName>
        <fullName evidence="2">Uncharacterized protein</fullName>
    </submittedName>
</protein>
<sequence length="513" mass="59810">MFNDSLNFKLSIYVMIFILNCIKKYVRPKMNRILKVFVFIFFNLTSVFSQEDSSGRIKILRDKISEIKKLATTNPEGAFSQIQDFYEEAEYAGYKEGELASLALKCWYYTNKDLKKAIAATQELQRKADAYDSTFYKAAVHEYYSNIYLGSDLPEKALKEAETALKMLQLVRTDDKFLIQDIIARKANVCTVAAEVYLLKKEYRKAVKVLLEANKQISDLDDTEKKRFIYKSNYTNLGAAYVEFDLDSAQYYINKSVALSNEGNSDIFQFNNSFLLGYIYKERKEYSKAIINYKMAEERLPYVNASLENTNLIYKGLADTYTSIDSLKQANIYLQKLQNSLLENEKNKNKSLHKIIDNELLMEKHNSIYIGIGFGLVLLLMSVYLVMLQRKNKELSRQEKVSEEYLKEHSDVTMVDEATLSRLIEMVKNDDQAFMAAFYNCFPLFLEKLRDIHPTIVPSETEFCALLKLNLSTKDIARYKNIEPKSVQNKKYRIRKKLNVPDDVDIYFWFNKF</sequence>
<keyword evidence="1" id="KW-1133">Transmembrane helix</keyword>
<keyword evidence="1" id="KW-0812">Transmembrane</keyword>
<dbReference type="SUPFAM" id="SSF46894">
    <property type="entry name" value="C-terminal effector domain of the bipartite response regulators"/>
    <property type="match status" value="1"/>
</dbReference>
<dbReference type="Gene3D" id="1.25.40.10">
    <property type="entry name" value="Tetratricopeptide repeat domain"/>
    <property type="match status" value="1"/>
</dbReference>
<name>A0A2S1R120_9FLAO</name>
<gene>
    <name evidence="2" type="ORF">HYN59_15185</name>
</gene>
<feature type="transmembrane region" description="Helical" evidence="1">
    <location>
        <begin position="368"/>
        <end position="388"/>
    </location>
</feature>
<dbReference type="SUPFAM" id="SSF48452">
    <property type="entry name" value="TPR-like"/>
    <property type="match status" value="1"/>
</dbReference>
<reference evidence="2 3" key="1">
    <citation type="submission" date="2018-04" db="EMBL/GenBank/DDBJ databases">
        <title>Genome sequencing of Flavobacterium sp. HYN0059.</title>
        <authorList>
            <person name="Yi H."/>
            <person name="Baek C."/>
        </authorList>
    </citation>
    <scope>NUCLEOTIDE SEQUENCE [LARGE SCALE GENOMIC DNA]</scope>
    <source>
        <strain evidence="2 3">HYN0059</strain>
    </source>
</reference>
<dbReference type="Gene3D" id="1.10.10.10">
    <property type="entry name" value="Winged helix-like DNA-binding domain superfamily/Winged helix DNA-binding domain"/>
    <property type="match status" value="1"/>
</dbReference>
<accession>A0A2S1R120</accession>
<dbReference type="InterPro" id="IPR036388">
    <property type="entry name" value="WH-like_DNA-bd_sf"/>
</dbReference>
<dbReference type="InterPro" id="IPR011990">
    <property type="entry name" value="TPR-like_helical_dom_sf"/>
</dbReference>
<proteinExistence type="predicted"/>
<dbReference type="GO" id="GO:0003677">
    <property type="term" value="F:DNA binding"/>
    <property type="evidence" value="ECO:0007669"/>
    <property type="project" value="InterPro"/>
</dbReference>
<evidence type="ECO:0000313" key="2">
    <source>
        <dbReference type="EMBL" id="AWH86368.1"/>
    </source>
</evidence>
<dbReference type="EMBL" id="CP029186">
    <property type="protein sequence ID" value="AWH86368.1"/>
    <property type="molecule type" value="Genomic_DNA"/>
</dbReference>
<dbReference type="KEGG" id="falb:HYN59_15185"/>
<dbReference type="AlphaFoldDB" id="A0A2S1R120"/>
<dbReference type="GO" id="GO:0006355">
    <property type="term" value="P:regulation of DNA-templated transcription"/>
    <property type="evidence" value="ECO:0007669"/>
    <property type="project" value="InterPro"/>
</dbReference>
<evidence type="ECO:0000256" key="1">
    <source>
        <dbReference type="SAM" id="Phobius"/>
    </source>
</evidence>
<evidence type="ECO:0000313" key="3">
    <source>
        <dbReference type="Proteomes" id="UP000244929"/>
    </source>
</evidence>
<keyword evidence="3" id="KW-1185">Reference proteome</keyword>